<comment type="function">
    <text evidence="5">Responsible for synthesis of pseudouridine from uracil-55 in the psi GC loop of transfer RNAs.</text>
</comment>
<comment type="catalytic activity">
    <reaction evidence="1 5">
        <text>uridine(55) in tRNA = pseudouridine(55) in tRNA</text>
        <dbReference type="Rhea" id="RHEA:42532"/>
        <dbReference type="Rhea" id="RHEA-COMP:10101"/>
        <dbReference type="Rhea" id="RHEA-COMP:10102"/>
        <dbReference type="ChEBI" id="CHEBI:65314"/>
        <dbReference type="ChEBI" id="CHEBI:65315"/>
        <dbReference type="EC" id="5.4.99.25"/>
    </reaction>
</comment>
<dbReference type="GO" id="GO:0031119">
    <property type="term" value="P:tRNA pseudouridine synthesis"/>
    <property type="evidence" value="ECO:0007669"/>
    <property type="project" value="UniProtKB-UniRule"/>
</dbReference>
<comment type="similarity">
    <text evidence="2 5">Belongs to the pseudouridine synthase TruB family. Type 1 subfamily.</text>
</comment>
<evidence type="ECO:0000256" key="5">
    <source>
        <dbReference type="HAMAP-Rule" id="MF_01080"/>
    </source>
</evidence>
<dbReference type="SUPFAM" id="SSF55120">
    <property type="entry name" value="Pseudouridine synthase"/>
    <property type="match status" value="1"/>
</dbReference>
<gene>
    <name evidence="5 8" type="primary">truB</name>
    <name evidence="8" type="ORF">ML536_16725</name>
</gene>
<dbReference type="Pfam" id="PF01509">
    <property type="entry name" value="TruB_N"/>
    <property type="match status" value="1"/>
</dbReference>
<evidence type="ECO:0000256" key="4">
    <source>
        <dbReference type="ARBA" id="ARBA00023235"/>
    </source>
</evidence>
<dbReference type="HAMAP" id="MF_01080">
    <property type="entry name" value="TruB_bact"/>
    <property type="match status" value="1"/>
</dbReference>
<dbReference type="InterPro" id="IPR002501">
    <property type="entry name" value="PsdUridine_synth_N"/>
</dbReference>
<dbReference type="Gene3D" id="3.30.2350.10">
    <property type="entry name" value="Pseudouridine synthase"/>
    <property type="match status" value="1"/>
</dbReference>
<protein>
    <recommendedName>
        <fullName evidence="5">tRNA pseudouridine synthase B</fullName>
        <ecNumber evidence="5">5.4.99.25</ecNumber>
    </recommendedName>
    <alternativeName>
        <fullName evidence="5">tRNA pseudouridine(55) synthase</fullName>
        <shortName evidence="5">Psi55 synthase</shortName>
    </alternativeName>
    <alternativeName>
        <fullName evidence="5">tRNA pseudouridylate synthase</fullName>
    </alternativeName>
    <alternativeName>
        <fullName evidence="5">tRNA-uridine isomerase</fullName>
    </alternativeName>
</protein>
<dbReference type="GO" id="GO:1990481">
    <property type="term" value="P:mRNA pseudouridine synthesis"/>
    <property type="evidence" value="ECO:0007669"/>
    <property type="project" value="TreeGrafter"/>
</dbReference>
<dbReference type="InterPro" id="IPR014780">
    <property type="entry name" value="tRNA_psdUridine_synth_TruB"/>
</dbReference>
<accession>A0AA41QQJ3</accession>
<dbReference type="PANTHER" id="PTHR13767:SF2">
    <property type="entry name" value="PSEUDOURIDYLATE SYNTHASE TRUB1"/>
    <property type="match status" value="1"/>
</dbReference>
<evidence type="ECO:0000259" key="7">
    <source>
        <dbReference type="Pfam" id="PF16198"/>
    </source>
</evidence>
<dbReference type="EC" id="5.4.99.25" evidence="5"/>
<evidence type="ECO:0000259" key="6">
    <source>
        <dbReference type="Pfam" id="PF01509"/>
    </source>
</evidence>
<dbReference type="Proteomes" id="UP001156140">
    <property type="component" value="Unassembled WGS sequence"/>
</dbReference>
<feature type="domain" description="tRNA pseudouridylate synthase B C-terminal" evidence="7">
    <location>
        <begin position="181"/>
        <end position="237"/>
    </location>
</feature>
<dbReference type="RefSeq" id="WP_281736633.1">
    <property type="nucleotide sequence ID" value="NZ_JAKETQ010000002.1"/>
</dbReference>
<reference evidence="8" key="1">
    <citation type="submission" date="2022-03" db="EMBL/GenBank/DDBJ databases">
        <title>The complete genome sequence of a Methyloterrigena soli.</title>
        <authorList>
            <person name="Zi Z."/>
        </authorList>
    </citation>
    <scope>NUCLEOTIDE SEQUENCE</scope>
    <source>
        <strain evidence="8">M48</strain>
    </source>
</reference>
<evidence type="ECO:0000313" key="8">
    <source>
        <dbReference type="EMBL" id="MCI0128478.1"/>
    </source>
</evidence>
<organism evidence="8 9">
    <name type="scientific">Paradevosia shaoguanensis</name>
    <dbReference type="NCBI Taxonomy" id="1335043"/>
    <lineage>
        <taxon>Bacteria</taxon>
        <taxon>Pseudomonadati</taxon>
        <taxon>Pseudomonadota</taxon>
        <taxon>Alphaproteobacteria</taxon>
        <taxon>Hyphomicrobiales</taxon>
        <taxon>Devosiaceae</taxon>
        <taxon>Paradevosia</taxon>
    </lineage>
</organism>
<dbReference type="AlphaFoldDB" id="A0AA41QQJ3"/>
<proteinExistence type="inferred from homology"/>
<comment type="caution">
    <text evidence="8">The sequence shown here is derived from an EMBL/GenBank/DDBJ whole genome shotgun (WGS) entry which is preliminary data.</text>
</comment>
<keyword evidence="9" id="KW-1185">Reference proteome</keyword>
<dbReference type="NCBIfam" id="TIGR00431">
    <property type="entry name" value="TruB"/>
    <property type="match status" value="1"/>
</dbReference>
<dbReference type="EMBL" id="JALAZD010000002">
    <property type="protein sequence ID" value="MCI0128478.1"/>
    <property type="molecule type" value="Genomic_DNA"/>
</dbReference>
<keyword evidence="3 5" id="KW-0819">tRNA processing</keyword>
<dbReference type="InterPro" id="IPR020103">
    <property type="entry name" value="PsdUridine_synth_cat_dom_sf"/>
</dbReference>
<evidence type="ECO:0000313" key="9">
    <source>
        <dbReference type="Proteomes" id="UP001156140"/>
    </source>
</evidence>
<sequence>MNQTKRVKRDVSGWVVLNKPYDMTSTEAVGKVRWLFAAKKGGHAGTLDPLATGILPIALGEATKTVPQVQDGRKIYRFAVKWGEATATDDAEGKVVATSDIRPARGAVEAILSRFTGTIQQVPPAYSAIKVDGERAYDLARAGETVTLAAREITIEALRLLDHAEDRSSFEVECQKGTYVRSLARDIAEALGTRAHVIELHRAAVGPFTDAVAVTIAQLEAAAEGEARDALLKPITAGLVGVPEIRLDPQQAAAIRHGNPVLLTGATAPVMLEDAWASFKGAAIATGYVEAGQFHPRRVIL</sequence>
<name>A0AA41QQJ3_9HYPH</name>
<evidence type="ECO:0000256" key="1">
    <source>
        <dbReference type="ARBA" id="ARBA00000385"/>
    </source>
</evidence>
<dbReference type="GO" id="GO:0003723">
    <property type="term" value="F:RNA binding"/>
    <property type="evidence" value="ECO:0007669"/>
    <property type="project" value="InterPro"/>
</dbReference>
<dbReference type="CDD" id="cd02573">
    <property type="entry name" value="PseudoU_synth_EcTruB"/>
    <property type="match status" value="1"/>
</dbReference>
<dbReference type="InterPro" id="IPR032819">
    <property type="entry name" value="TruB_C"/>
</dbReference>
<dbReference type="PANTHER" id="PTHR13767">
    <property type="entry name" value="TRNA-PSEUDOURIDINE SYNTHASE"/>
    <property type="match status" value="1"/>
</dbReference>
<dbReference type="Pfam" id="PF16198">
    <property type="entry name" value="TruB_C_2"/>
    <property type="match status" value="1"/>
</dbReference>
<feature type="active site" description="Nucleophile" evidence="5">
    <location>
        <position position="48"/>
    </location>
</feature>
<evidence type="ECO:0000256" key="2">
    <source>
        <dbReference type="ARBA" id="ARBA00005642"/>
    </source>
</evidence>
<feature type="domain" description="Pseudouridine synthase II N-terminal" evidence="6">
    <location>
        <begin position="33"/>
        <end position="180"/>
    </location>
</feature>
<dbReference type="GO" id="GO:0160148">
    <property type="term" value="F:tRNA pseudouridine(55) synthase activity"/>
    <property type="evidence" value="ECO:0007669"/>
    <property type="project" value="UniProtKB-EC"/>
</dbReference>
<evidence type="ECO:0000256" key="3">
    <source>
        <dbReference type="ARBA" id="ARBA00022694"/>
    </source>
</evidence>
<keyword evidence="4 5" id="KW-0413">Isomerase</keyword>